<keyword evidence="1" id="KW-0812">Transmembrane</keyword>
<dbReference type="Gene3D" id="2.120.10.30">
    <property type="entry name" value="TolB, C-terminal domain"/>
    <property type="match status" value="1"/>
</dbReference>
<keyword evidence="1" id="KW-0472">Membrane</keyword>
<dbReference type="EMBL" id="AP029022">
    <property type="protein sequence ID" value="BEV06591.1"/>
    <property type="molecule type" value="Genomic_DNA"/>
</dbReference>
<keyword evidence="1" id="KW-1133">Transmembrane helix</keyword>
<gene>
    <name evidence="2" type="ORF">CRDW_39650</name>
</gene>
<evidence type="ECO:0000256" key="1">
    <source>
        <dbReference type="SAM" id="Phobius"/>
    </source>
</evidence>
<name>A0ABM8KC13_9FLAO</name>
<sequence>MKLIKKFSDLLFLVFCTVLLSGICLTQTNFKINTELPFSDFNGFVVDSHENVYIGDSFYSVIQKFDREGNFIQSIKVNNYGKSFRIGIDKMDNIIVKSNITRSFTIYSHDNYNKKFVVYDRKYDETKNPNRFFFTQKAKFENLGTFYPSIWKLSGKKQKIIEQNFILKLLSLPTMVIIIPIFLFLKFLPFISKKIMIVRNLSSLKNL</sequence>
<protein>
    <submittedName>
        <fullName evidence="2">Uncharacterized protein</fullName>
    </submittedName>
</protein>
<evidence type="ECO:0000313" key="3">
    <source>
        <dbReference type="Proteomes" id="UP001380186"/>
    </source>
</evidence>
<dbReference type="SUPFAM" id="SSF63829">
    <property type="entry name" value="Calcium-dependent phosphotriesterase"/>
    <property type="match status" value="1"/>
</dbReference>
<evidence type="ECO:0000313" key="2">
    <source>
        <dbReference type="EMBL" id="BEV06591.1"/>
    </source>
</evidence>
<dbReference type="Proteomes" id="UP001380186">
    <property type="component" value="Chromosome"/>
</dbReference>
<organism evidence="2 3">
    <name type="scientific">Chryseobacterium gambrini</name>
    <dbReference type="NCBI Taxonomy" id="373672"/>
    <lineage>
        <taxon>Bacteria</taxon>
        <taxon>Pseudomonadati</taxon>
        <taxon>Bacteroidota</taxon>
        <taxon>Flavobacteriia</taxon>
        <taxon>Flavobacteriales</taxon>
        <taxon>Weeksellaceae</taxon>
        <taxon>Chryseobacterium group</taxon>
        <taxon>Chryseobacterium</taxon>
    </lineage>
</organism>
<proteinExistence type="predicted"/>
<reference evidence="2 3" key="1">
    <citation type="journal article" date="2020" name="Microbes Environ.">
        <title>Synthetic bacterial community of duckweed: a simple and stable system to study plant-microbe interactions.</title>
        <authorList>
            <person name="Ishizawa H."/>
            <person name="Tada M."/>
            <person name="Kuroda M."/>
            <person name="Inoue D."/>
            <person name="Futamata H."/>
            <person name="Ike M."/>
        </authorList>
    </citation>
    <scope>NUCLEOTIDE SEQUENCE [LARGE SCALE GENOMIC DNA]</scope>
    <source>
        <strain evidence="2 3">DW100</strain>
    </source>
</reference>
<accession>A0ABM8KC13</accession>
<keyword evidence="3" id="KW-1185">Reference proteome</keyword>
<feature type="transmembrane region" description="Helical" evidence="1">
    <location>
        <begin position="165"/>
        <end position="185"/>
    </location>
</feature>
<dbReference type="InterPro" id="IPR011042">
    <property type="entry name" value="6-blade_b-propeller_TolB-like"/>
</dbReference>
<dbReference type="RefSeq" id="WP_338613752.1">
    <property type="nucleotide sequence ID" value="NZ_AP029022.1"/>
</dbReference>